<name>A0A915CK99_9BILA</name>
<organism evidence="1 2">
    <name type="scientific">Ditylenchus dipsaci</name>
    <dbReference type="NCBI Taxonomy" id="166011"/>
    <lineage>
        <taxon>Eukaryota</taxon>
        <taxon>Metazoa</taxon>
        <taxon>Ecdysozoa</taxon>
        <taxon>Nematoda</taxon>
        <taxon>Chromadorea</taxon>
        <taxon>Rhabditida</taxon>
        <taxon>Tylenchina</taxon>
        <taxon>Tylenchomorpha</taxon>
        <taxon>Sphaerularioidea</taxon>
        <taxon>Anguinidae</taxon>
        <taxon>Anguininae</taxon>
        <taxon>Ditylenchus</taxon>
    </lineage>
</organism>
<evidence type="ECO:0000313" key="1">
    <source>
        <dbReference type="Proteomes" id="UP000887574"/>
    </source>
</evidence>
<sequence>MKCESKVRVKNKVREKDEDEFLARRNFRLRMPTSVCQKPPSDYIQKIVDFLLYVLEVRIGKSRNGIYAADE</sequence>
<dbReference type="Proteomes" id="UP000887574">
    <property type="component" value="Unplaced"/>
</dbReference>
<protein>
    <submittedName>
        <fullName evidence="2">Uncharacterized protein</fullName>
    </submittedName>
</protein>
<dbReference type="AlphaFoldDB" id="A0A915CK99"/>
<evidence type="ECO:0000313" key="2">
    <source>
        <dbReference type="WBParaSite" id="jg10043"/>
    </source>
</evidence>
<proteinExistence type="predicted"/>
<accession>A0A915CK99</accession>
<keyword evidence="1" id="KW-1185">Reference proteome</keyword>
<reference evidence="2" key="1">
    <citation type="submission" date="2022-11" db="UniProtKB">
        <authorList>
            <consortium name="WormBaseParasite"/>
        </authorList>
    </citation>
    <scope>IDENTIFICATION</scope>
</reference>
<dbReference type="WBParaSite" id="jg10043">
    <property type="protein sequence ID" value="jg10043"/>
    <property type="gene ID" value="jg10043"/>
</dbReference>